<dbReference type="Gene3D" id="3.40.50.1820">
    <property type="entry name" value="alpha/beta hydrolase"/>
    <property type="match status" value="2"/>
</dbReference>
<evidence type="ECO:0000256" key="1">
    <source>
        <dbReference type="ARBA" id="ARBA00004514"/>
    </source>
</evidence>
<keyword evidence="4" id="KW-0963">Cytoplasm</keyword>
<proteinExistence type="inferred from homology"/>
<comment type="subcellular location">
    <subcellularLocation>
        <location evidence="1">Cytoplasm</location>
        <location evidence="1">Cytosol</location>
    </subcellularLocation>
</comment>
<keyword evidence="5" id="KW-0378">Hydrolase</keyword>
<dbReference type="PANTHER" id="PTHR46812:SF1">
    <property type="entry name" value="CARBOXYMETHYLENEBUTENOLIDASE HOMOLOG"/>
    <property type="match status" value="1"/>
</dbReference>
<evidence type="ECO:0000256" key="2">
    <source>
        <dbReference type="ARBA" id="ARBA00008456"/>
    </source>
</evidence>
<evidence type="ECO:0000256" key="4">
    <source>
        <dbReference type="ARBA" id="ARBA00022490"/>
    </source>
</evidence>
<dbReference type="InterPro" id="IPR042946">
    <property type="entry name" value="CMBL"/>
</dbReference>
<comment type="caution">
    <text evidence="7">The sequence shown here is derived from an EMBL/GenBank/DDBJ whole genome shotgun (WGS) entry which is preliminary data.</text>
</comment>
<evidence type="ECO:0000256" key="5">
    <source>
        <dbReference type="ARBA" id="ARBA00022801"/>
    </source>
</evidence>
<evidence type="ECO:0000313" key="7">
    <source>
        <dbReference type="EMBL" id="PNX73376.1"/>
    </source>
</evidence>
<dbReference type="GO" id="GO:0009507">
    <property type="term" value="C:chloroplast"/>
    <property type="evidence" value="ECO:0007669"/>
    <property type="project" value="TreeGrafter"/>
</dbReference>
<evidence type="ECO:0000313" key="8">
    <source>
        <dbReference type="Proteomes" id="UP000236291"/>
    </source>
</evidence>
<dbReference type="SUPFAM" id="SSF53474">
    <property type="entry name" value="alpha/beta-Hydrolases"/>
    <property type="match status" value="1"/>
</dbReference>
<evidence type="ECO:0000259" key="6">
    <source>
        <dbReference type="Pfam" id="PF01738"/>
    </source>
</evidence>
<comment type="similarity">
    <text evidence="2">Belongs to the dienelactone hydrolase family.</text>
</comment>
<dbReference type="EMBL" id="ASHM01025951">
    <property type="protein sequence ID" value="PNX73376.1"/>
    <property type="molecule type" value="Genomic_DNA"/>
</dbReference>
<dbReference type="InterPro" id="IPR029058">
    <property type="entry name" value="AB_hydrolase_fold"/>
</dbReference>
<evidence type="ECO:0000256" key="3">
    <source>
        <dbReference type="ARBA" id="ARBA00014180"/>
    </source>
</evidence>
<dbReference type="GO" id="GO:0016787">
    <property type="term" value="F:hydrolase activity"/>
    <property type="evidence" value="ECO:0007669"/>
    <property type="project" value="UniProtKB-KW"/>
</dbReference>
<gene>
    <name evidence="7" type="ORF">L195_g029276</name>
</gene>
<accession>A0A2K3L4B8</accession>
<dbReference type="PANTHER" id="PTHR46812">
    <property type="entry name" value="CARBOXYMETHYLENEBUTENOLIDASE HOMOLOG"/>
    <property type="match status" value="1"/>
</dbReference>
<sequence>MGPAAAATSGASFCVCAASSSSSSSSSSFAKPLLHPRSSLPFPSKTIIYKKCKLNLQTSVQDTADSKVSCSVLNVESGINDDACELVSGEELSLEDGDDNIHAYLFKAVKNNNGTGLLLLSDIYGFEDSFTRDFAYRVACNGFNILVPDLFRGNPWTKDQPNTLFEQWIARHNPERIAKDITAWTEWLADEFMTAGVSKKLGIIGFCFGGGRVLEVLAQDQGDNDPFCTVNEIKNIQMKIDRGSKVVIFPGRGHGFAHRPGSLEDDDDAEQAYVIMRDWIYENLVV</sequence>
<dbReference type="Pfam" id="PF01738">
    <property type="entry name" value="DLH"/>
    <property type="match status" value="1"/>
</dbReference>
<dbReference type="AlphaFoldDB" id="A0A2K3L4B8"/>
<reference evidence="7 8" key="1">
    <citation type="journal article" date="2014" name="Am. J. Bot.">
        <title>Genome assembly and annotation for red clover (Trifolium pratense; Fabaceae).</title>
        <authorList>
            <person name="Istvanek J."/>
            <person name="Jaros M."/>
            <person name="Krenek A."/>
            <person name="Repkova J."/>
        </authorList>
    </citation>
    <scope>NUCLEOTIDE SEQUENCE [LARGE SCALE GENOMIC DNA]</scope>
    <source>
        <strain evidence="8">cv. Tatra</strain>
        <tissue evidence="7">Young leaves</tissue>
    </source>
</reference>
<organism evidence="7 8">
    <name type="scientific">Trifolium pratense</name>
    <name type="common">Red clover</name>
    <dbReference type="NCBI Taxonomy" id="57577"/>
    <lineage>
        <taxon>Eukaryota</taxon>
        <taxon>Viridiplantae</taxon>
        <taxon>Streptophyta</taxon>
        <taxon>Embryophyta</taxon>
        <taxon>Tracheophyta</taxon>
        <taxon>Spermatophyta</taxon>
        <taxon>Magnoliopsida</taxon>
        <taxon>eudicotyledons</taxon>
        <taxon>Gunneridae</taxon>
        <taxon>Pentapetalae</taxon>
        <taxon>rosids</taxon>
        <taxon>fabids</taxon>
        <taxon>Fabales</taxon>
        <taxon>Fabaceae</taxon>
        <taxon>Papilionoideae</taxon>
        <taxon>50 kb inversion clade</taxon>
        <taxon>NPAAA clade</taxon>
        <taxon>Hologalegina</taxon>
        <taxon>IRL clade</taxon>
        <taxon>Trifolieae</taxon>
        <taxon>Trifolium</taxon>
    </lineage>
</organism>
<dbReference type="InterPro" id="IPR002925">
    <property type="entry name" value="Dienelactn_hydro"/>
</dbReference>
<dbReference type="Proteomes" id="UP000236291">
    <property type="component" value="Unassembled WGS sequence"/>
</dbReference>
<name>A0A2K3L4B8_TRIPR</name>
<dbReference type="STRING" id="57577.A0A2K3L4B8"/>
<dbReference type="GO" id="GO:0005829">
    <property type="term" value="C:cytosol"/>
    <property type="evidence" value="ECO:0007669"/>
    <property type="project" value="UniProtKB-SubCell"/>
</dbReference>
<reference evidence="7 8" key="2">
    <citation type="journal article" date="2017" name="Front. Plant Sci.">
        <title>Gene Classification and Mining of Molecular Markers Useful in Red Clover (Trifolium pratense) Breeding.</title>
        <authorList>
            <person name="Istvanek J."/>
            <person name="Dluhosova J."/>
            <person name="Dluhos P."/>
            <person name="Patkova L."/>
            <person name="Nedelnik J."/>
            <person name="Repkova J."/>
        </authorList>
    </citation>
    <scope>NUCLEOTIDE SEQUENCE [LARGE SCALE GENOMIC DNA]</scope>
    <source>
        <strain evidence="8">cv. Tatra</strain>
        <tissue evidence="7">Young leaves</tissue>
    </source>
</reference>
<feature type="domain" description="Dienelactone hydrolase" evidence="6">
    <location>
        <begin position="101"/>
        <end position="219"/>
    </location>
</feature>
<protein>
    <recommendedName>
        <fullName evidence="3">Carboxymethylenebutenolidase homolog</fullName>
    </recommendedName>
</protein>